<name>A0A8S5PL40_9CAUD</name>
<sequence>MKFQIKSLKDSSNPIEEIYPSLKSYKFKSKAHRGLYWTWYWGEVEIDSAEELMELMKSLNKPLVVGALGDDSKENTITIYDDYLE</sequence>
<protein>
    <submittedName>
        <fullName evidence="1">Uncharacterized protein</fullName>
    </submittedName>
</protein>
<proteinExistence type="predicted"/>
<dbReference type="EMBL" id="BK015447">
    <property type="protein sequence ID" value="DAE07293.1"/>
    <property type="molecule type" value="Genomic_DNA"/>
</dbReference>
<organism evidence="1">
    <name type="scientific">Siphoviridae sp. ctOSJ35</name>
    <dbReference type="NCBI Taxonomy" id="2825479"/>
    <lineage>
        <taxon>Viruses</taxon>
        <taxon>Duplodnaviria</taxon>
        <taxon>Heunggongvirae</taxon>
        <taxon>Uroviricota</taxon>
        <taxon>Caudoviricetes</taxon>
    </lineage>
</organism>
<accession>A0A8S5PL40</accession>
<evidence type="ECO:0000313" key="1">
    <source>
        <dbReference type="EMBL" id="DAE07293.1"/>
    </source>
</evidence>
<reference evidence="1" key="1">
    <citation type="journal article" date="2021" name="Proc. Natl. Acad. Sci. U.S.A.">
        <title>A Catalog of Tens of Thousands of Viruses from Human Metagenomes Reveals Hidden Associations with Chronic Diseases.</title>
        <authorList>
            <person name="Tisza M.J."/>
            <person name="Buck C.B."/>
        </authorList>
    </citation>
    <scope>NUCLEOTIDE SEQUENCE</scope>
    <source>
        <strain evidence="1">CtOSJ35</strain>
    </source>
</reference>